<feature type="domain" description="Spore protein YkvP/CgeB glycosyl transferase-like" evidence="1">
    <location>
        <begin position="180"/>
        <end position="329"/>
    </location>
</feature>
<gene>
    <name evidence="2" type="ORF">SAMN05216554_3678</name>
</gene>
<dbReference type="STRING" id="381665.SAMN05216554_3678"/>
<keyword evidence="3" id="KW-1185">Reference proteome</keyword>
<dbReference type="EMBL" id="FNPZ01000004">
    <property type="protein sequence ID" value="SDZ41216.1"/>
    <property type="molecule type" value="Genomic_DNA"/>
</dbReference>
<sequence length="348" mass="38109">MNATVGRVGKALIVLRERALRVGSFARRRPRLQWALKISAPADASGDLWGDVFFAHDLATALRSLGQTVHVDRYATRDRPVQRMRDDVVVHLVGLRRPEIVPGAVNILWLISHPEMVTEDELAQPFDLRFAASESWAKKHSAPGRPVLPLLQATDPGRFTPTRSGSEIASDVLFVGKTRAIFRPIVRDAIAAGADLAIYGDGWPDFIDPRFVRADFLDNERVPDAYRGARVVLNDHWQDMADEGFASNRLFDAVAAGAIVVSDSVDGVPVEFGGMVRAYGSVEELRALLDAEGEGDGDAGWPTPSERRRAAAAVAEKHSFARRAEVLLAAAVQRRRSARVRAPGGSRR</sequence>
<evidence type="ECO:0000259" key="1">
    <source>
        <dbReference type="Pfam" id="PF13524"/>
    </source>
</evidence>
<organism evidence="2 3">
    <name type="scientific">Herbiconiux ginsengi</name>
    <dbReference type="NCBI Taxonomy" id="381665"/>
    <lineage>
        <taxon>Bacteria</taxon>
        <taxon>Bacillati</taxon>
        <taxon>Actinomycetota</taxon>
        <taxon>Actinomycetes</taxon>
        <taxon>Micrococcales</taxon>
        <taxon>Microbacteriaceae</taxon>
        <taxon>Herbiconiux</taxon>
    </lineage>
</organism>
<evidence type="ECO:0000313" key="2">
    <source>
        <dbReference type="EMBL" id="SDZ41216.1"/>
    </source>
</evidence>
<reference evidence="2 3" key="1">
    <citation type="submission" date="2016-10" db="EMBL/GenBank/DDBJ databases">
        <authorList>
            <person name="de Groot N.N."/>
        </authorList>
    </citation>
    <scope>NUCLEOTIDE SEQUENCE [LARGE SCALE GENOMIC DNA]</scope>
    <source>
        <strain evidence="2 3">CGMCC 4.3491</strain>
    </source>
</reference>
<dbReference type="AlphaFoldDB" id="A0A1H3ST93"/>
<evidence type="ECO:0000313" key="3">
    <source>
        <dbReference type="Proteomes" id="UP000198891"/>
    </source>
</evidence>
<proteinExistence type="predicted"/>
<dbReference type="Pfam" id="PF13524">
    <property type="entry name" value="Glyco_trans_1_2"/>
    <property type="match status" value="1"/>
</dbReference>
<dbReference type="Proteomes" id="UP000198891">
    <property type="component" value="Unassembled WGS sequence"/>
</dbReference>
<dbReference type="OrthoDB" id="5165900at2"/>
<dbReference type="InterPro" id="IPR055259">
    <property type="entry name" value="YkvP/CgeB_Glyco_trans-like"/>
</dbReference>
<name>A0A1H3ST93_9MICO</name>
<protein>
    <recommendedName>
        <fullName evidence="1">Spore protein YkvP/CgeB glycosyl transferase-like domain-containing protein</fullName>
    </recommendedName>
</protein>
<dbReference type="RefSeq" id="WP_139256771.1">
    <property type="nucleotide sequence ID" value="NZ_FNPZ01000004.1"/>
</dbReference>
<accession>A0A1H3ST93</accession>